<evidence type="ECO:0000313" key="6">
    <source>
        <dbReference type="EMBL" id="GAT31572.1"/>
    </source>
</evidence>
<organism evidence="6 7">
    <name type="scientific">Terrimicrobium sacchariphilum</name>
    <dbReference type="NCBI Taxonomy" id="690879"/>
    <lineage>
        <taxon>Bacteria</taxon>
        <taxon>Pseudomonadati</taxon>
        <taxon>Verrucomicrobiota</taxon>
        <taxon>Terrimicrobiia</taxon>
        <taxon>Terrimicrobiales</taxon>
        <taxon>Terrimicrobiaceae</taxon>
        <taxon>Terrimicrobium</taxon>
    </lineage>
</organism>
<feature type="transmembrane region" description="Helical" evidence="4">
    <location>
        <begin position="191"/>
        <end position="211"/>
    </location>
</feature>
<dbReference type="Gene3D" id="3.30.70.1230">
    <property type="entry name" value="Nucleotide cyclase"/>
    <property type="match status" value="1"/>
</dbReference>
<evidence type="ECO:0000256" key="1">
    <source>
        <dbReference type="ARBA" id="ARBA00004651"/>
    </source>
</evidence>
<dbReference type="STRING" id="690879.TSACC_1123"/>
<proteinExistence type="predicted"/>
<dbReference type="InterPro" id="IPR029787">
    <property type="entry name" value="Nucleotide_cyclase"/>
</dbReference>
<evidence type="ECO:0000259" key="5">
    <source>
        <dbReference type="PROSITE" id="PS50125"/>
    </source>
</evidence>
<dbReference type="EMBL" id="BDCO01000001">
    <property type="protein sequence ID" value="GAT31572.1"/>
    <property type="molecule type" value="Genomic_DNA"/>
</dbReference>
<feature type="transmembrane region" description="Helical" evidence="4">
    <location>
        <begin position="138"/>
        <end position="154"/>
    </location>
</feature>
<keyword evidence="3 4" id="KW-0472">Membrane</keyword>
<dbReference type="PROSITE" id="PS50125">
    <property type="entry name" value="GUANYLATE_CYCLASE_2"/>
    <property type="match status" value="1"/>
</dbReference>
<dbReference type="PANTHER" id="PTHR43081:SF17">
    <property type="entry name" value="BLL5647 PROTEIN"/>
    <property type="match status" value="1"/>
</dbReference>
<evidence type="ECO:0000256" key="3">
    <source>
        <dbReference type="ARBA" id="ARBA00023136"/>
    </source>
</evidence>
<reference evidence="7" key="1">
    <citation type="journal article" date="2017" name="Genome Announc.">
        <title>Draft Genome Sequence of Terrimicrobium sacchariphilum NM-5T, a Facultative Anaerobic Soil Bacterium of the Class Spartobacteria.</title>
        <authorList>
            <person name="Qiu Y.L."/>
            <person name="Tourlousse D.M."/>
            <person name="Matsuura N."/>
            <person name="Ohashi A."/>
            <person name="Sekiguchi Y."/>
        </authorList>
    </citation>
    <scope>NUCLEOTIDE SEQUENCE [LARGE SCALE GENOMIC DNA]</scope>
    <source>
        <strain evidence="7">NM-5</strain>
    </source>
</reference>
<evidence type="ECO:0000256" key="4">
    <source>
        <dbReference type="SAM" id="Phobius"/>
    </source>
</evidence>
<keyword evidence="4" id="KW-0812">Transmembrane</keyword>
<dbReference type="InParanoid" id="A0A146G237"/>
<feature type="transmembrane region" description="Helical" evidence="4">
    <location>
        <begin position="69"/>
        <end position="90"/>
    </location>
</feature>
<evidence type="ECO:0000313" key="7">
    <source>
        <dbReference type="Proteomes" id="UP000076023"/>
    </source>
</evidence>
<dbReference type="RefSeq" id="WP_075077461.1">
    <property type="nucleotide sequence ID" value="NZ_BDCO01000001.1"/>
</dbReference>
<feature type="transmembrane region" description="Helical" evidence="4">
    <location>
        <begin position="33"/>
        <end position="57"/>
    </location>
</feature>
<feature type="transmembrane region" description="Helical" evidence="4">
    <location>
        <begin position="161"/>
        <end position="179"/>
    </location>
</feature>
<dbReference type="OrthoDB" id="9806704at2"/>
<feature type="domain" description="Guanylate cyclase" evidence="5">
    <location>
        <begin position="263"/>
        <end position="392"/>
    </location>
</feature>
<dbReference type="SUPFAM" id="SSF55073">
    <property type="entry name" value="Nucleotide cyclase"/>
    <property type="match status" value="1"/>
</dbReference>
<comment type="caution">
    <text evidence="6">The sequence shown here is derived from an EMBL/GenBank/DDBJ whole genome shotgun (WGS) entry which is preliminary data.</text>
</comment>
<dbReference type="SMART" id="SM00044">
    <property type="entry name" value="CYCc"/>
    <property type="match status" value="1"/>
</dbReference>
<dbReference type="GO" id="GO:0035556">
    <property type="term" value="P:intracellular signal transduction"/>
    <property type="evidence" value="ECO:0007669"/>
    <property type="project" value="InterPro"/>
</dbReference>
<sequence length="440" mass="47183">MNLSRPLDSAGGTDDSLGGSLAFGVVKSERQRVGVLAVLIVLLIAALLWSVFGPVVMQPELREKVRASLPFGIGMLTVMFLYECTSFGWLTQLIRKGYEPVYWVRVVNAVIEPLFFTAVLAFLIVFVGPLNGMAGPAPYIYFPYLALSALSLSLRLSLVSGITAAIGFNVAAFFAVHGLEATPSTAVLVSFPHYGMKGILIVLTGLAAGYVGHRLRKQLGESLKVARERDRAVSIFGQHVSPSVADRLLHQSVELTGEERQVCVMFVDIRDFSNLAAAKLPGEIVEYLNQLFGPMIQVVNDHGGIVNKFLGDGFMAVFGAPSEDLKLARNAVACAREILSSTDRLVAAGEIPPTRLGIGLHVGVAITGNVGSEQRKEYTVIGDTVNVAARIEQATKQFRAQLLVSDAVAEQCGPDVAGAVDLGLVELKGQPKPVHLYQLV</sequence>
<dbReference type="InterPro" id="IPR001054">
    <property type="entry name" value="A/G_cyclase"/>
</dbReference>
<protein>
    <submittedName>
        <fullName evidence="6">Adenylate cyclase</fullName>
    </submittedName>
</protein>
<accession>A0A146G237</accession>
<gene>
    <name evidence="6" type="ORF">TSACC_1123</name>
</gene>
<dbReference type="Pfam" id="PF00211">
    <property type="entry name" value="Guanylate_cyc"/>
    <property type="match status" value="1"/>
</dbReference>
<dbReference type="AlphaFoldDB" id="A0A146G237"/>
<dbReference type="CDD" id="cd07302">
    <property type="entry name" value="CHD"/>
    <property type="match status" value="1"/>
</dbReference>
<keyword evidence="4" id="KW-1133">Transmembrane helix</keyword>
<evidence type="ECO:0000256" key="2">
    <source>
        <dbReference type="ARBA" id="ARBA00022475"/>
    </source>
</evidence>
<comment type="subcellular location">
    <subcellularLocation>
        <location evidence="1">Cell membrane</location>
        <topology evidence="1">Multi-pass membrane protein</topology>
    </subcellularLocation>
</comment>
<keyword evidence="7" id="KW-1185">Reference proteome</keyword>
<dbReference type="InterPro" id="IPR050697">
    <property type="entry name" value="Adenylyl/Guanylyl_Cyclase_3/4"/>
</dbReference>
<dbReference type="GO" id="GO:0006171">
    <property type="term" value="P:cAMP biosynthetic process"/>
    <property type="evidence" value="ECO:0007669"/>
    <property type="project" value="TreeGrafter"/>
</dbReference>
<feature type="transmembrane region" description="Helical" evidence="4">
    <location>
        <begin position="102"/>
        <end position="126"/>
    </location>
</feature>
<dbReference type="GO" id="GO:0004016">
    <property type="term" value="F:adenylate cyclase activity"/>
    <property type="evidence" value="ECO:0007669"/>
    <property type="project" value="UniProtKB-ARBA"/>
</dbReference>
<dbReference type="GO" id="GO:0005886">
    <property type="term" value="C:plasma membrane"/>
    <property type="evidence" value="ECO:0007669"/>
    <property type="project" value="UniProtKB-SubCell"/>
</dbReference>
<name>A0A146G237_TERSA</name>
<dbReference type="PANTHER" id="PTHR43081">
    <property type="entry name" value="ADENYLATE CYCLASE, TERMINAL-DIFFERENTIATION SPECIFIC-RELATED"/>
    <property type="match status" value="1"/>
</dbReference>
<keyword evidence="2" id="KW-1003">Cell membrane</keyword>
<dbReference type="Proteomes" id="UP000076023">
    <property type="component" value="Unassembled WGS sequence"/>
</dbReference>